<feature type="transmembrane region" description="Helical" evidence="5">
    <location>
        <begin position="215"/>
        <end position="234"/>
    </location>
</feature>
<dbReference type="Proteomes" id="UP000003980">
    <property type="component" value="Unassembled WGS sequence"/>
</dbReference>
<evidence type="ECO:0000313" key="7">
    <source>
        <dbReference type="EMBL" id="EHP71062.1"/>
    </source>
</evidence>
<evidence type="ECO:0000313" key="8">
    <source>
        <dbReference type="Proteomes" id="UP000003980"/>
    </source>
</evidence>
<evidence type="ECO:0000256" key="3">
    <source>
        <dbReference type="ARBA" id="ARBA00022989"/>
    </source>
</evidence>
<feature type="transmembrane region" description="Helical" evidence="5">
    <location>
        <begin position="48"/>
        <end position="73"/>
    </location>
</feature>
<accession>H2C4X1</accession>
<keyword evidence="2 5" id="KW-0812">Transmembrane</keyword>
<dbReference type="PANTHER" id="PTHR43229">
    <property type="entry name" value="NODULATION PROTEIN J"/>
    <property type="match status" value="1"/>
</dbReference>
<dbReference type="GO" id="GO:0016020">
    <property type="term" value="C:membrane"/>
    <property type="evidence" value="ECO:0007669"/>
    <property type="project" value="UniProtKB-SubCell"/>
</dbReference>
<evidence type="ECO:0000256" key="1">
    <source>
        <dbReference type="ARBA" id="ARBA00004141"/>
    </source>
</evidence>
<dbReference type="AlphaFoldDB" id="H2C4X1"/>
<feature type="transmembrane region" description="Helical" evidence="5">
    <location>
        <begin position="94"/>
        <end position="119"/>
    </location>
</feature>
<sequence>MNYRFILIFAWFYGYSFLRRGYTYVFTYLINPLAILFLVYVLSRGELLSYAVVGGMISVVATNAVVSLSDVVMLRKEMKIQDMLVASEVTPLDYMLGLATANYVFSVPGVIAYVIMGLLLGVLTPASSVEIVLVSTFLNYVISGLAFFIGTLVPYTRHSWAVSGVLSTILTVFPPVYYPFAVLSPELREIVLILPSASASALSQWVTGLYQFDPLSLLALIVECLIFFTISLKISKWREE</sequence>
<dbReference type="HOGENOM" id="CLU_096331_0_0_2"/>
<keyword evidence="3 5" id="KW-1133">Transmembrane helix</keyword>
<keyword evidence="8" id="KW-1185">Reference proteome</keyword>
<dbReference type="OrthoDB" id="97972at2157"/>
<dbReference type="Pfam" id="PF01061">
    <property type="entry name" value="ABC2_membrane"/>
    <property type="match status" value="1"/>
</dbReference>
<feature type="domain" description="ABC-2 type transporter transmembrane" evidence="6">
    <location>
        <begin position="17"/>
        <end position="197"/>
    </location>
</feature>
<evidence type="ECO:0000256" key="2">
    <source>
        <dbReference type="ARBA" id="ARBA00022692"/>
    </source>
</evidence>
<name>H2C4X1_9CREN</name>
<feature type="transmembrane region" description="Helical" evidence="5">
    <location>
        <begin position="131"/>
        <end position="153"/>
    </location>
</feature>
<dbReference type="eggNOG" id="arCOG01469">
    <property type="taxonomic scope" value="Archaea"/>
</dbReference>
<dbReference type="InterPro" id="IPR013525">
    <property type="entry name" value="ABC2_TM"/>
</dbReference>
<reference evidence="7 8" key="1">
    <citation type="submission" date="2012-01" db="EMBL/GenBank/DDBJ databases">
        <title>Improved High-Quality Draft sequence of Metallosphaera yellowstonensis MK1.</title>
        <authorList>
            <consortium name="US DOE Joint Genome Institute"/>
            <person name="Lucas S."/>
            <person name="Han J."/>
            <person name="Cheng J.-F."/>
            <person name="Goodwin L."/>
            <person name="Pitluck S."/>
            <person name="Peters L."/>
            <person name="Teshima H."/>
            <person name="Detter J.C."/>
            <person name="Han C."/>
            <person name="Tapia R."/>
            <person name="Land M."/>
            <person name="Hauser L."/>
            <person name="Kyrpides N."/>
            <person name="Kozubal M."/>
            <person name="Macur R.E."/>
            <person name="Jay Z."/>
            <person name="Inskeep W."/>
            <person name="Woyke T."/>
        </authorList>
    </citation>
    <scope>NUCLEOTIDE SEQUENCE [LARGE SCALE GENOMIC DNA]</scope>
    <source>
        <strain evidence="7 8">MK1</strain>
    </source>
</reference>
<proteinExistence type="predicted"/>
<evidence type="ECO:0000259" key="6">
    <source>
        <dbReference type="Pfam" id="PF01061"/>
    </source>
</evidence>
<feature type="transmembrane region" description="Helical" evidence="5">
    <location>
        <begin position="160"/>
        <end position="178"/>
    </location>
</feature>
<dbReference type="EMBL" id="JH597761">
    <property type="protein sequence ID" value="EHP71062.1"/>
    <property type="molecule type" value="Genomic_DNA"/>
</dbReference>
<dbReference type="GO" id="GO:0140359">
    <property type="term" value="F:ABC-type transporter activity"/>
    <property type="evidence" value="ECO:0007669"/>
    <property type="project" value="InterPro"/>
</dbReference>
<keyword evidence="4 5" id="KW-0472">Membrane</keyword>
<organism evidence="7 8">
    <name type="scientific">Metallosphaera yellowstonensis MK1</name>
    <dbReference type="NCBI Taxonomy" id="671065"/>
    <lineage>
        <taxon>Archaea</taxon>
        <taxon>Thermoproteota</taxon>
        <taxon>Thermoprotei</taxon>
        <taxon>Sulfolobales</taxon>
        <taxon>Sulfolobaceae</taxon>
        <taxon>Metallosphaera</taxon>
    </lineage>
</organism>
<dbReference type="InterPro" id="IPR051784">
    <property type="entry name" value="Nod_factor_ABC_transporter"/>
</dbReference>
<comment type="subcellular location">
    <subcellularLocation>
        <location evidence="1">Membrane</location>
        <topology evidence="1">Multi-pass membrane protein</topology>
    </subcellularLocation>
</comment>
<dbReference type="RefSeq" id="WP_009072156.1">
    <property type="nucleotide sequence ID" value="NZ_JH597761.1"/>
</dbReference>
<protein>
    <submittedName>
        <fullName evidence="7">ABC-2 type transporter</fullName>
    </submittedName>
</protein>
<evidence type="ECO:0000256" key="4">
    <source>
        <dbReference type="ARBA" id="ARBA00023136"/>
    </source>
</evidence>
<dbReference type="PANTHER" id="PTHR43229:SF3">
    <property type="entry name" value="ABC-TYPE MULTIDRUG TRANSPORT SYSTEM, PERMEASE COMPONENT"/>
    <property type="match status" value="1"/>
</dbReference>
<evidence type="ECO:0000256" key="5">
    <source>
        <dbReference type="SAM" id="Phobius"/>
    </source>
</evidence>
<feature type="transmembrane region" description="Helical" evidence="5">
    <location>
        <begin position="21"/>
        <end position="42"/>
    </location>
</feature>
<dbReference type="STRING" id="671065.MetMK1DRAFT_00015660"/>
<gene>
    <name evidence="7" type="ORF">MetMK1DRAFT_00015660</name>
</gene>